<dbReference type="OrthoDB" id="1193027at2759"/>
<name>A0A9W8RTS3_9HYPO</name>
<feature type="domain" description="LysM" evidence="3">
    <location>
        <begin position="46"/>
        <end position="92"/>
    </location>
</feature>
<evidence type="ECO:0000259" key="3">
    <source>
        <dbReference type="PROSITE" id="PS51782"/>
    </source>
</evidence>
<dbReference type="Gene3D" id="3.10.350.10">
    <property type="entry name" value="LysM domain"/>
    <property type="match status" value="1"/>
</dbReference>
<dbReference type="Pfam" id="PF01476">
    <property type="entry name" value="LysM"/>
    <property type="match status" value="1"/>
</dbReference>
<accession>A0A9W8RTS3</accession>
<feature type="signal peptide" evidence="2">
    <location>
        <begin position="1"/>
        <end position="22"/>
    </location>
</feature>
<keyword evidence="2" id="KW-0732">Signal</keyword>
<gene>
    <name evidence="4" type="ORF">NW762_010899</name>
</gene>
<dbReference type="CDD" id="cd00118">
    <property type="entry name" value="LysM"/>
    <property type="match status" value="1"/>
</dbReference>
<reference evidence="4" key="1">
    <citation type="submission" date="2022-09" db="EMBL/GenBank/DDBJ databases">
        <title>Fusarium specimens isolated from Avocado Roots.</title>
        <authorList>
            <person name="Stajich J."/>
            <person name="Roper C."/>
            <person name="Heimlech-Rivalta G."/>
        </authorList>
    </citation>
    <scope>NUCLEOTIDE SEQUENCE</scope>
    <source>
        <strain evidence="4">CF00136</strain>
    </source>
</reference>
<sequence length="147" mass="15938">MGPSWVVRLSLLGLAFVSPAVADDCQPINWKRAIQAGSINCRLSAASESKVNSDTCASIAKQYQISLDEFYELNPGLENDCKNVQPEIKYCVEGFQEPLRAHNGKCGPDNGNATCVGTDKQCCNKNTWTCGDSEDDCTVNCFEGNCS</sequence>
<evidence type="ECO:0000256" key="1">
    <source>
        <dbReference type="ARBA" id="ARBA00044955"/>
    </source>
</evidence>
<dbReference type="InterPro" id="IPR036779">
    <property type="entry name" value="LysM_dom_sf"/>
</dbReference>
<comment type="similarity">
    <text evidence="1">Belongs to the secreted LysM effector family.</text>
</comment>
<protein>
    <recommendedName>
        <fullName evidence="3">LysM domain-containing protein</fullName>
    </recommendedName>
</protein>
<evidence type="ECO:0000256" key="2">
    <source>
        <dbReference type="SAM" id="SignalP"/>
    </source>
</evidence>
<evidence type="ECO:0000313" key="5">
    <source>
        <dbReference type="Proteomes" id="UP001152049"/>
    </source>
</evidence>
<feature type="chain" id="PRO_5040958474" description="LysM domain-containing protein" evidence="2">
    <location>
        <begin position="23"/>
        <end position="147"/>
    </location>
</feature>
<dbReference type="EMBL" id="JAOQAZ010000026">
    <property type="protein sequence ID" value="KAJ4252302.1"/>
    <property type="molecule type" value="Genomic_DNA"/>
</dbReference>
<proteinExistence type="inferred from homology"/>
<dbReference type="InterPro" id="IPR018392">
    <property type="entry name" value="LysM"/>
</dbReference>
<dbReference type="PROSITE" id="PS51782">
    <property type="entry name" value="LYSM"/>
    <property type="match status" value="1"/>
</dbReference>
<dbReference type="Proteomes" id="UP001152049">
    <property type="component" value="Unassembled WGS sequence"/>
</dbReference>
<keyword evidence="5" id="KW-1185">Reference proteome</keyword>
<dbReference type="SUPFAM" id="SSF54106">
    <property type="entry name" value="LysM domain"/>
    <property type="match status" value="1"/>
</dbReference>
<comment type="caution">
    <text evidence="4">The sequence shown here is derived from an EMBL/GenBank/DDBJ whole genome shotgun (WGS) entry which is preliminary data.</text>
</comment>
<dbReference type="AlphaFoldDB" id="A0A9W8RTS3"/>
<organism evidence="4 5">
    <name type="scientific">Fusarium torreyae</name>
    <dbReference type="NCBI Taxonomy" id="1237075"/>
    <lineage>
        <taxon>Eukaryota</taxon>
        <taxon>Fungi</taxon>
        <taxon>Dikarya</taxon>
        <taxon>Ascomycota</taxon>
        <taxon>Pezizomycotina</taxon>
        <taxon>Sordariomycetes</taxon>
        <taxon>Hypocreomycetidae</taxon>
        <taxon>Hypocreales</taxon>
        <taxon>Nectriaceae</taxon>
        <taxon>Fusarium</taxon>
    </lineage>
</organism>
<evidence type="ECO:0000313" key="4">
    <source>
        <dbReference type="EMBL" id="KAJ4252302.1"/>
    </source>
</evidence>